<evidence type="ECO:0000256" key="2">
    <source>
        <dbReference type="ARBA" id="ARBA00022448"/>
    </source>
</evidence>
<feature type="domain" description="ABC transporter" evidence="11">
    <location>
        <begin position="2"/>
        <end position="227"/>
    </location>
</feature>
<evidence type="ECO:0000313" key="12">
    <source>
        <dbReference type="EMBL" id="MBP2200791.1"/>
    </source>
</evidence>
<keyword evidence="4" id="KW-0547">Nucleotide-binding</keyword>
<name>A0A8J7UTY8_METVO</name>
<dbReference type="PROSITE" id="PS50893">
    <property type="entry name" value="ABC_TRANSPORTER_2"/>
    <property type="match status" value="1"/>
</dbReference>
<dbReference type="EMBL" id="JAGGMV010000001">
    <property type="protein sequence ID" value="MBP2200791.1"/>
    <property type="molecule type" value="Genomic_DNA"/>
</dbReference>
<dbReference type="Gene3D" id="3.40.50.300">
    <property type="entry name" value="P-loop containing nucleotide triphosphate hydrolases"/>
    <property type="match status" value="1"/>
</dbReference>
<accession>A0A8J7UTY8</accession>
<dbReference type="OrthoDB" id="18368at2157"/>
<evidence type="ECO:0000256" key="8">
    <source>
        <dbReference type="ARBA" id="ARBA00039025"/>
    </source>
</evidence>
<evidence type="ECO:0000256" key="9">
    <source>
        <dbReference type="ARBA" id="ARBA00041133"/>
    </source>
</evidence>
<dbReference type="SMART" id="SM00382">
    <property type="entry name" value="AAA"/>
    <property type="match status" value="1"/>
</dbReference>
<evidence type="ECO:0000259" key="11">
    <source>
        <dbReference type="PROSITE" id="PS50893"/>
    </source>
</evidence>
<evidence type="ECO:0000256" key="5">
    <source>
        <dbReference type="ARBA" id="ARBA00022840"/>
    </source>
</evidence>
<evidence type="ECO:0000256" key="6">
    <source>
        <dbReference type="ARBA" id="ARBA00038307"/>
    </source>
</evidence>
<evidence type="ECO:0000256" key="10">
    <source>
        <dbReference type="ARBA" id="ARBA00047936"/>
    </source>
</evidence>
<protein>
    <recommendedName>
        <fullName evidence="9">Molybdate/tungstate import ATP-binding protein WtpC</fullName>
        <ecNumber evidence="8">7.3.2.6</ecNumber>
    </recommendedName>
</protein>
<keyword evidence="2" id="KW-0813">Transport</keyword>
<comment type="subcellular location">
    <subcellularLocation>
        <location evidence="1">Cell membrane</location>
        <topology evidence="1">Peripheral membrane protein</topology>
    </subcellularLocation>
</comment>
<dbReference type="RefSeq" id="WP_209590164.1">
    <property type="nucleotide sequence ID" value="NZ_JAGGMU010000001.1"/>
</dbReference>
<comment type="subunit">
    <text evidence="7">The complex is composed of two ATP-binding proteins (WtpC), two transmembrane proteins (WtpB) and a solute-binding protein (WtpA).</text>
</comment>
<dbReference type="GO" id="GO:0005886">
    <property type="term" value="C:plasma membrane"/>
    <property type="evidence" value="ECO:0007669"/>
    <property type="project" value="UniProtKB-SubCell"/>
</dbReference>
<dbReference type="InterPro" id="IPR003439">
    <property type="entry name" value="ABC_transporter-like_ATP-bd"/>
</dbReference>
<dbReference type="GO" id="GO:0005524">
    <property type="term" value="F:ATP binding"/>
    <property type="evidence" value="ECO:0007669"/>
    <property type="project" value="UniProtKB-KW"/>
</dbReference>
<keyword evidence="12" id="KW-0378">Hydrolase</keyword>
<dbReference type="Pfam" id="PF00005">
    <property type="entry name" value="ABC_tran"/>
    <property type="match status" value="1"/>
</dbReference>
<dbReference type="GO" id="GO:1901238">
    <property type="term" value="F:ABC-type tungstate transporter activity"/>
    <property type="evidence" value="ECO:0007669"/>
    <property type="project" value="UniProtKB-EC"/>
</dbReference>
<dbReference type="InterPro" id="IPR027417">
    <property type="entry name" value="P-loop_NTPase"/>
</dbReference>
<dbReference type="EC" id="7.3.2.6" evidence="8"/>
<dbReference type="PANTHER" id="PTHR42781">
    <property type="entry name" value="SPERMIDINE/PUTRESCINE IMPORT ATP-BINDING PROTEIN POTA"/>
    <property type="match status" value="1"/>
</dbReference>
<proteinExistence type="inferred from homology"/>
<dbReference type="InterPro" id="IPR003593">
    <property type="entry name" value="AAA+_ATPase"/>
</dbReference>
<evidence type="ECO:0000256" key="1">
    <source>
        <dbReference type="ARBA" id="ARBA00004202"/>
    </source>
</evidence>
<comment type="similarity">
    <text evidence="6">Belongs to the ABC transporter superfamily. Sulfate/tungstate importer (TC 3.A.1.6) family.</text>
</comment>
<sequence length="319" mass="35967">MLKLENVSKSWKEFQLKNVSFELRDKYCVILGPSGAGKSVIIQCIAGILDVDNGKIYYDDEDITDLKPELRNFGYVPQNYALFPNMNVYKNIKYGMTIRNIGKLTADKKIKDIAEFLNISHILERTPKTLSGGEQQRTALARALVLNPKLLLLDEPTSALDIHIKDTVMDELKKISELTPVIHITHDFVEARTLGENIAIVIDGELNDFGTKEIFKKPKNEKIAKFLGYNIVSENNTKLAISPENVKIKAVENTNAPKSTSTNLNNQKYGIVNGFIDFGYYKTVSVSYNNKNLKCICDEDFDIKSGDSVSIDFENMIRI</sequence>
<dbReference type="InterPro" id="IPR050093">
    <property type="entry name" value="ABC_SmlMolc_Importer"/>
</dbReference>
<evidence type="ECO:0000256" key="4">
    <source>
        <dbReference type="ARBA" id="ARBA00022741"/>
    </source>
</evidence>
<keyword evidence="5 12" id="KW-0067">ATP-binding</keyword>
<keyword evidence="3" id="KW-0500">Molybdenum</keyword>
<evidence type="ECO:0000256" key="7">
    <source>
        <dbReference type="ARBA" id="ARBA00038781"/>
    </source>
</evidence>
<evidence type="ECO:0000313" key="13">
    <source>
        <dbReference type="Proteomes" id="UP000740329"/>
    </source>
</evidence>
<reference evidence="12" key="1">
    <citation type="submission" date="2021-03" db="EMBL/GenBank/DDBJ databases">
        <title>Genomic Encyclopedia of Type Strains, Phase IV (KMG-V): Genome sequencing to study the core and pangenomes of soil and plant-associated prokaryotes.</title>
        <authorList>
            <person name="Whitman W."/>
        </authorList>
    </citation>
    <scope>NUCLEOTIDE SEQUENCE</scope>
    <source>
        <strain evidence="12">C4</strain>
    </source>
</reference>
<evidence type="ECO:0000256" key="3">
    <source>
        <dbReference type="ARBA" id="ARBA00022505"/>
    </source>
</evidence>
<dbReference type="Proteomes" id="UP000740329">
    <property type="component" value="Unassembled WGS sequence"/>
</dbReference>
<comment type="caution">
    <text evidence="12">The sequence shown here is derived from an EMBL/GenBank/DDBJ whole genome shotgun (WGS) entry which is preliminary data.</text>
</comment>
<gene>
    <name evidence="12" type="ORF">J3E07_000189</name>
</gene>
<comment type="catalytic activity">
    <reaction evidence="10">
        <text>tungstate(in) + ATP + H2O = tungstate(out) + ADP + phosphate + H(+)</text>
        <dbReference type="Rhea" id="RHEA:35027"/>
        <dbReference type="ChEBI" id="CHEBI:15377"/>
        <dbReference type="ChEBI" id="CHEBI:15378"/>
        <dbReference type="ChEBI" id="CHEBI:30616"/>
        <dbReference type="ChEBI" id="CHEBI:43474"/>
        <dbReference type="ChEBI" id="CHEBI:46502"/>
        <dbReference type="ChEBI" id="CHEBI:456216"/>
        <dbReference type="EC" id="7.3.2.6"/>
    </reaction>
</comment>
<dbReference type="SUPFAM" id="SSF52540">
    <property type="entry name" value="P-loop containing nucleoside triphosphate hydrolases"/>
    <property type="match status" value="1"/>
</dbReference>
<dbReference type="AlphaFoldDB" id="A0A8J7UTY8"/>
<dbReference type="GO" id="GO:0016887">
    <property type="term" value="F:ATP hydrolysis activity"/>
    <property type="evidence" value="ECO:0007669"/>
    <property type="project" value="InterPro"/>
</dbReference>
<dbReference type="PANTHER" id="PTHR42781:SF4">
    <property type="entry name" value="SPERMIDINE_PUTRESCINE IMPORT ATP-BINDING PROTEIN POTA"/>
    <property type="match status" value="1"/>
</dbReference>
<organism evidence="12 13">
    <name type="scientific">Methanococcus voltae</name>
    <dbReference type="NCBI Taxonomy" id="2188"/>
    <lineage>
        <taxon>Archaea</taxon>
        <taxon>Methanobacteriati</taxon>
        <taxon>Methanobacteriota</taxon>
        <taxon>Methanomada group</taxon>
        <taxon>Methanococci</taxon>
        <taxon>Methanococcales</taxon>
        <taxon>Methanococcaceae</taxon>
        <taxon>Methanococcus</taxon>
    </lineage>
</organism>